<evidence type="ECO:0000256" key="1">
    <source>
        <dbReference type="SAM" id="Phobius"/>
    </source>
</evidence>
<name>A0AAN6KC88_9PEZI</name>
<keyword evidence="3" id="KW-1185">Reference proteome</keyword>
<gene>
    <name evidence="2" type="ORF">LTR91_014280</name>
</gene>
<accession>A0AAN6KC88</accession>
<dbReference type="EMBL" id="JAUJLE010000151">
    <property type="protein sequence ID" value="KAK0974820.1"/>
    <property type="molecule type" value="Genomic_DNA"/>
</dbReference>
<keyword evidence="1" id="KW-1133">Transmembrane helix</keyword>
<protein>
    <submittedName>
        <fullName evidence="2">Uncharacterized protein</fullName>
    </submittedName>
</protein>
<dbReference type="Proteomes" id="UP001175353">
    <property type="component" value="Unassembled WGS sequence"/>
</dbReference>
<reference evidence="2" key="1">
    <citation type="submission" date="2023-06" db="EMBL/GenBank/DDBJ databases">
        <title>Black Yeasts Isolated from many extreme environments.</title>
        <authorList>
            <person name="Coleine C."/>
            <person name="Stajich J.E."/>
            <person name="Selbmann L."/>
        </authorList>
    </citation>
    <scope>NUCLEOTIDE SEQUENCE</scope>
    <source>
        <strain evidence="2">CCFEE 5200</strain>
    </source>
</reference>
<feature type="transmembrane region" description="Helical" evidence="1">
    <location>
        <begin position="30"/>
        <end position="50"/>
    </location>
</feature>
<keyword evidence="1" id="KW-0812">Transmembrane</keyword>
<feature type="transmembrane region" description="Helical" evidence="1">
    <location>
        <begin position="115"/>
        <end position="142"/>
    </location>
</feature>
<comment type="caution">
    <text evidence="2">The sequence shown here is derived from an EMBL/GenBank/DDBJ whole genome shotgun (WGS) entry which is preliminary data.</text>
</comment>
<feature type="transmembrane region" description="Helical" evidence="1">
    <location>
        <begin position="71"/>
        <end position="95"/>
    </location>
</feature>
<keyword evidence="1" id="KW-0472">Membrane</keyword>
<sequence length="194" mass="20234">MAIELDPETTEQVLANALAIASTAFIETSYFLLAGLVVLAVGLLVGYILVKSLDRDQDPFVVFRLQSVKPVPLLTSILVAFFLVIQVGGTAWKVFTSEDPVSLSDVALVNAAATVGAEAACLVIFWLTGTVLVFVGAASEVAEDGVVRSRSRGRTGVGLGYGSDVDAGRTVMGRGGLKEGFGIELLASEADNVI</sequence>
<dbReference type="AlphaFoldDB" id="A0AAN6KC88"/>
<organism evidence="2 3">
    <name type="scientific">Friedmanniomyces endolithicus</name>
    <dbReference type="NCBI Taxonomy" id="329885"/>
    <lineage>
        <taxon>Eukaryota</taxon>
        <taxon>Fungi</taxon>
        <taxon>Dikarya</taxon>
        <taxon>Ascomycota</taxon>
        <taxon>Pezizomycotina</taxon>
        <taxon>Dothideomycetes</taxon>
        <taxon>Dothideomycetidae</taxon>
        <taxon>Mycosphaerellales</taxon>
        <taxon>Teratosphaeriaceae</taxon>
        <taxon>Friedmanniomyces</taxon>
    </lineage>
</organism>
<evidence type="ECO:0000313" key="2">
    <source>
        <dbReference type="EMBL" id="KAK0974820.1"/>
    </source>
</evidence>
<evidence type="ECO:0000313" key="3">
    <source>
        <dbReference type="Proteomes" id="UP001175353"/>
    </source>
</evidence>
<proteinExistence type="predicted"/>